<proteinExistence type="predicted"/>
<name>A0A7R7VF29_ASPCH</name>
<accession>A0A7R7VF29</accession>
<protein>
    <submittedName>
        <fullName evidence="1">Uncharacterized protein</fullName>
    </submittedName>
</protein>
<dbReference type="GeneID" id="66977981"/>
<reference evidence="1" key="1">
    <citation type="submission" date="2021-01" db="EMBL/GenBank/DDBJ databases">
        <authorList>
            <consortium name="Aspergillus chevalieri M1 genome sequencing consortium"/>
            <person name="Kazuki M."/>
            <person name="Futagami T."/>
        </authorList>
    </citation>
    <scope>NUCLEOTIDE SEQUENCE</scope>
    <source>
        <strain evidence="1">M1</strain>
    </source>
</reference>
<evidence type="ECO:0000313" key="1">
    <source>
        <dbReference type="EMBL" id="BCR83622.1"/>
    </source>
</evidence>
<dbReference type="KEGG" id="ache:ACHE_11024A"/>
<keyword evidence="2" id="KW-1185">Reference proteome</keyword>
<dbReference type="RefSeq" id="XP_043132144.1">
    <property type="nucleotide sequence ID" value="XM_043275455.1"/>
</dbReference>
<dbReference type="Proteomes" id="UP000637239">
    <property type="component" value="Chromosome 1"/>
</dbReference>
<gene>
    <name evidence="1" type="ORF">ACHE_11024A</name>
</gene>
<organism evidence="1 2">
    <name type="scientific">Aspergillus chevalieri</name>
    <name type="common">Eurotium chevalieri</name>
    <dbReference type="NCBI Taxonomy" id="182096"/>
    <lineage>
        <taxon>Eukaryota</taxon>
        <taxon>Fungi</taxon>
        <taxon>Dikarya</taxon>
        <taxon>Ascomycota</taxon>
        <taxon>Pezizomycotina</taxon>
        <taxon>Eurotiomycetes</taxon>
        <taxon>Eurotiomycetidae</taxon>
        <taxon>Eurotiales</taxon>
        <taxon>Aspergillaceae</taxon>
        <taxon>Aspergillus</taxon>
        <taxon>Aspergillus subgen. Aspergillus</taxon>
    </lineage>
</organism>
<reference evidence="1" key="2">
    <citation type="submission" date="2021-02" db="EMBL/GenBank/DDBJ databases">
        <title>Aspergillus chevalieri M1 genome sequence.</title>
        <authorList>
            <person name="Kadooka C."/>
            <person name="Mori K."/>
            <person name="Futagami T."/>
        </authorList>
    </citation>
    <scope>NUCLEOTIDE SEQUENCE</scope>
    <source>
        <strain evidence="1">M1</strain>
    </source>
</reference>
<evidence type="ECO:0000313" key="2">
    <source>
        <dbReference type="Proteomes" id="UP000637239"/>
    </source>
</evidence>
<dbReference type="AlphaFoldDB" id="A0A7R7VF29"/>
<sequence>MSRKSHKVTVALLKQIWRLNAWAGKLEERLTTEELKKMDDYGKKSTKPLKLAVCKFKFEHLEKSFDVKEIGFGGAEWDLQEEFWYRSPQLGL</sequence>
<dbReference type="EMBL" id="AP024416">
    <property type="protein sequence ID" value="BCR83622.1"/>
    <property type="molecule type" value="Genomic_DNA"/>
</dbReference>